<sequence>MTKYIKILFVVVSGLLISCDSDFEQINTDPTKAGSEIFDPNLLLPRALYDYGQRTVGYEGPILFQSMWAQLLASPSTGGANYYDGGDKYVTTSGTSDYDQRIWNGVYTAASTANQMSILATQKNMPNLAAIGKIVKIMAISYISDVYGDVPYSEALMLDQGVSQPKYDKQQDLYPQMLADLDAAIMTLDVSKDKPTSDIYYSGDVAKWRSFGYSLMLKMAMRLTAADAATAKTYAEKAAAGGVFASVADEAISPTDDADGFDNGNGASFTVSADVYEVRWSKTLIDYLKSNNDLRLPVVAEVPAAGLTANYLYTGGNTSTTAQIGFPNGYDTKGGSRDVSLEPNYPGASGSGSDAAAIGNYSRPTPMYRNRTTPVFILTYAQVQLLMAEAAVRGYSVSGTASQYFNNGLVGAMVTLNKFGGTQITNADAVFYAAAHPLNITSTAASLKMINEQIWATAGLTGNWVEAWNNWKRSDFPVLTPVNYPGNFSSGQIPRRQIYPSTEGSNNTASYTQAVSNMGGDTWITKMWWDK</sequence>
<evidence type="ECO:0000313" key="1">
    <source>
        <dbReference type="EMBL" id="XDU97368.1"/>
    </source>
</evidence>
<protein>
    <submittedName>
        <fullName evidence="1">SusD/RagB family nutrient-binding outer membrane lipoprotein</fullName>
    </submittedName>
</protein>
<dbReference type="InterPro" id="IPR011990">
    <property type="entry name" value="TPR-like_helical_dom_sf"/>
</dbReference>
<dbReference type="Pfam" id="PF12771">
    <property type="entry name" value="SusD-like_2"/>
    <property type="match status" value="1"/>
</dbReference>
<keyword evidence="1" id="KW-0449">Lipoprotein</keyword>
<dbReference type="PROSITE" id="PS51257">
    <property type="entry name" value="PROKAR_LIPOPROTEIN"/>
    <property type="match status" value="1"/>
</dbReference>
<dbReference type="EMBL" id="CP165626">
    <property type="protein sequence ID" value="XDU97368.1"/>
    <property type="molecule type" value="Genomic_DNA"/>
</dbReference>
<organism evidence="1">
    <name type="scientific">Flavobacterium sp. WC2416</name>
    <dbReference type="NCBI Taxonomy" id="3234141"/>
    <lineage>
        <taxon>Bacteria</taxon>
        <taxon>Pseudomonadati</taxon>
        <taxon>Bacteroidota</taxon>
        <taxon>Flavobacteriia</taxon>
        <taxon>Flavobacteriales</taxon>
        <taxon>Flavobacteriaceae</taxon>
        <taxon>Flavobacterium</taxon>
    </lineage>
</organism>
<dbReference type="AlphaFoldDB" id="A0AB39W672"/>
<dbReference type="Gene3D" id="1.25.40.390">
    <property type="match status" value="1"/>
</dbReference>
<dbReference type="InterPro" id="IPR041662">
    <property type="entry name" value="SusD-like_2"/>
</dbReference>
<reference evidence="1" key="1">
    <citation type="submission" date="2024-07" db="EMBL/GenBank/DDBJ databases">
        <authorList>
            <person name="Biller S.J."/>
        </authorList>
    </citation>
    <scope>NUCLEOTIDE SEQUENCE</scope>
    <source>
        <strain evidence="1">WC2416</strain>
    </source>
</reference>
<dbReference type="SUPFAM" id="SSF48452">
    <property type="entry name" value="TPR-like"/>
    <property type="match status" value="1"/>
</dbReference>
<proteinExistence type="predicted"/>
<dbReference type="RefSeq" id="WP_369765022.1">
    <property type="nucleotide sequence ID" value="NZ_CP165626.1"/>
</dbReference>
<gene>
    <name evidence="1" type="ORF">AB3G39_09285</name>
</gene>
<accession>A0AB39W672</accession>
<name>A0AB39W672_9FLAO</name>